<dbReference type="PANTHER" id="PTHR19869">
    <property type="entry name" value="SPERMATID WD-REPEAT PROTEIN"/>
    <property type="match status" value="1"/>
</dbReference>
<name>A0A7I8VSH9_9ANNE</name>
<reference evidence="4 5" key="1">
    <citation type="submission" date="2020-08" db="EMBL/GenBank/DDBJ databases">
        <authorList>
            <person name="Hejnol A."/>
        </authorList>
    </citation>
    <scope>NUCLEOTIDE SEQUENCE [LARGE SCALE GENOMIC DNA]</scope>
</reference>
<feature type="repeat" description="WD" evidence="3">
    <location>
        <begin position="112"/>
        <end position="153"/>
    </location>
</feature>
<dbReference type="InterPro" id="IPR040066">
    <property type="entry name" value="WDR31"/>
</dbReference>
<evidence type="ECO:0000256" key="3">
    <source>
        <dbReference type="PROSITE-ProRule" id="PRU00221"/>
    </source>
</evidence>
<dbReference type="OrthoDB" id="6262491at2759"/>
<gene>
    <name evidence="4" type="ORF">DGYR_LOCUS7493</name>
</gene>
<keyword evidence="1 3" id="KW-0853">WD repeat</keyword>
<dbReference type="PROSITE" id="PS50082">
    <property type="entry name" value="WD_REPEATS_2"/>
    <property type="match status" value="4"/>
</dbReference>
<dbReference type="SMART" id="SM00320">
    <property type="entry name" value="WD40"/>
    <property type="match status" value="5"/>
</dbReference>
<dbReference type="Gene3D" id="2.130.10.10">
    <property type="entry name" value="YVTN repeat-like/Quinoprotein amine dehydrogenase"/>
    <property type="match status" value="2"/>
</dbReference>
<dbReference type="CDD" id="cd00200">
    <property type="entry name" value="WD40"/>
    <property type="match status" value="1"/>
</dbReference>
<dbReference type="AlphaFoldDB" id="A0A7I8VSH9"/>
<comment type="caution">
    <text evidence="4">The sequence shown here is derived from an EMBL/GenBank/DDBJ whole genome shotgun (WGS) entry which is preliminary data.</text>
</comment>
<proteinExistence type="predicted"/>
<dbReference type="InterPro" id="IPR019775">
    <property type="entry name" value="WD40_repeat_CS"/>
</dbReference>
<dbReference type="InterPro" id="IPR015943">
    <property type="entry name" value="WD40/YVTN_repeat-like_dom_sf"/>
</dbReference>
<dbReference type="PROSITE" id="PS50294">
    <property type="entry name" value="WD_REPEATS_REGION"/>
    <property type="match status" value="1"/>
</dbReference>
<keyword evidence="2" id="KW-0677">Repeat</keyword>
<feature type="repeat" description="WD" evidence="3">
    <location>
        <begin position="161"/>
        <end position="195"/>
    </location>
</feature>
<feature type="repeat" description="WD" evidence="3">
    <location>
        <begin position="73"/>
        <end position="111"/>
    </location>
</feature>
<dbReference type="InterPro" id="IPR036322">
    <property type="entry name" value="WD40_repeat_dom_sf"/>
</dbReference>
<sequence>MKKKKDEKKNAKYECMDGDYTIKYDIRRFPPVHSDAISTVSSIQNGLCLSGSKDKSVILFDFHIGSTVEKWKHDKEVTKTTYDPKSDTFYSCSRDTTIKQWSRNNKNPVNTYNGHFMVVTGIAVNSDGERLCSGSRDNSLRIWDTKTAQCINQNCISRNLVTHIKWAKDSHLVAQTGEDKELRIWDARTLSVTVTFPKKQHIQMWCDWSEDQNSCLTCSNGFGGNGCEATLWDLRNAKPVSEFKGHQESCCSAIFAQSSMCDRPCILTSSNDSTIKVWDYVTSECLSTMPLPASGPVTSLALFPDAR</sequence>
<dbReference type="Proteomes" id="UP000549394">
    <property type="component" value="Unassembled WGS sequence"/>
</dbReference>
<evidence type="ECO:0000313" key="5">
    <source>
        <dbReference type="Proteomes" id="UP000549394"/>
    </source>
</evidence>
<accession>A0A7I8VSH9</accession>
<dbReference type="PANTHER" id="PTHR19869:SF1">
    <property type="entry name" value="WD REPEAT-CONTAINING PROTEIN 31"/>
    <property type="match status" value="1"/>
</dbReference>
<dbReference type="Pfam" id="PF00400">
    <property type="entry name" value="WD40"/>
    <property type="match status" value="5"/>
</dbReference>
<dbReference type="InterPro" id="IPR001680">
    <property type="entry name" value="WD40_rpt"/>
</dbReference>
<evidence type="ECO:0000256" key="1">
    <source>
        <dbReference type="ARBA" id="ARBA00022574"/>
    </source>
</evidence>
<dbReference type="SUPFAM" id="SSF50978">
    <property type="entry name" value="WD40 repeat-like"/>
    <property type="match status" value="1"/>
</dbReference>
<keyword evidence="5" id="KW-1185">Reference proteome</keyword>
<dbReference type="InterPro" id="IPR020472">
    <property type="entry name" value="WD40_PAC1"/>
</dbReference>
<dbReference type="PROSITE" id="PS00678">
    <property type="entry name" value="WD_REPEATS_1"/>
    <property type="match status" value="1"/>
</dbReference>
<dbReference type="EMBL" id="CAJFCJ010000009">
    <property type="protein sequence ID" value="CAD5119221.1"/>
    <property type="molecule type" value="Genomic_DNA"/>
</dbReference>
<organism evidence="4 5">
    <name type="scientific">Dimorphilus gyrociliatus</name>
    <dbReference type="NCBI Taxonomy" id="2664684"/>
    <lineage>
        <taxon>Eukaryota</taxon>
        <taxon>Metazoa</taxon>
        <taxon>Spiralia</taxon>
        <taxon>Lophotrochozoa</taxon>
        <taxon>Annelida</taxon>
        <taxon>Polychaeta</taxon>
        <taxon>Polychaeta incertae sedis</taxon>
        <taxon>Dinophilidae</taxon>
        <taxon>Dimorphilus</taxon>
    </lineage>
</organism>
<dbReference type="PRINTS" id="PR00320">
    <property type="entry name" value="GPROTEINBRPT"/>
</dbReference>
<evidence type="ECO:0000313" key="4">
    <source>
        <dbReference type="EMBL" id="CAD5119221.1"/>
    </source>
</evidence>
<feature type="repeat" description="WD" evidence="3">
    <location>
        <begin position="266"/>
        <end position="288"/>
    </location>
</feature>
<evidence type="ECO:0000256" key="2">
    <source>
        <dbReference type="ARBA" id="ARBA00022737"/>
    </source>
</evidence>
<protein>
    <submittedName>
        <fullName evidence="4">DgyrCDS7853</fullName>
    </submittedName>
</protein>